<evidence type="ECO:0000256" key="10">
    <source>
        <dbReference type="ARBA" id="ARBA00022840"/>
    </source>
</evidence>
<dbReference type="InterPro" id="IPR023298">
    <property type="entry name" value="ATPase_P-typ_TM_dom_sf"/>
</dbReference>
<dbReference type="InterPro" id="IPR023214">
    <property type="entry name" value="HAD_sf"/>
</dbReference>
<dbReference type="SUPFAM" id="SSF56784">
    <property type="entry name" value="HAD-like"/>
    <property type="match status" value="1"/>
</dbReference>
<keyword evidence="6" id="KW-0597">Phosphoprotein</keyword>
<evidence type="ECO:0000256" key="4">
    <source>
        <dbReference type="ARBA" id="ARBA00022475"/>
    </source>
</evidence>
<keyword evidence="7 17" id="KW-0812">Transmembrane</keyword>
<protein>
    <recommendedName>
        <fullName evidence="15">Cd(2+)-exporting ATPase</fullName>
        <ecNumber evidence="15">7.2.2.21</ecNumber>
    </recommendedName>
</protein>
<dbReference type="Gene3D" id="3.40.50.1000">
    <property type="entry name" value="HAD superfamily/HAD-like"/>
    <property type="match status" value="1"/>
</dbReference>
<feature type="transmembrane region" description="Helical" evidence="17">
    <location>
        <begin position="146"/>
        <end position="169"/>
    </location>
</feature>
<accession>A0ABN0ZMY8</accession>
<dbReference type="PRINTS" id="PR00119">
    <property type="entry name" value="CATATPASE"/>
</dbReference>
<evidence type="ECO:0000256" key="6">
    <source>
        <dbReference type="ARBA" id="ARBA00022553"/>
    </source>
</evidence>
<dbReference type="RefSeq" id="WP_343781412.1">
    <property type="nucleotide sequence ID" value="NZ_BAAACZ010000003.1"/>
</dbReference>
<keyword evidence="10 17" id="KW-0067">ATP-binding</keyword>
<dbReference type="PANTHER" id="PTHR48085">
    <property type="entry name" value="CADMIUM/ZINC-TRANSPORTING ATPASE HMA2-RELATED"/>
    <property type="match status" value="1"/>
</dbReference>
<evidence type="ECO:0000256" key="14">
    <source>
        <dbReference type="ARBA" id="ARBA00023136"/>
    </source>
</evidence>
<feature type="domain" description="HMA" evidence="18">
    <location>
        <begin position="2"/>
        <end position="65"/>
    </location>
</feature>
<dbReference type="Proteomes" id="UP001500740">
    <property type="component" value="Unassembled WGS sequence"/>
</dbReference>
<keyword evidence="4 17" id="KW-1003">Cell membrane</keyword>
<keyword evidence="3" id="KW-0813">Transport</keyword>
<evidence type="ECO:0000256" key="17">
    <source>
        <dbReference type="RuleBase" id="RU362081"/>
    </source>
</evidence>
<dbReference type="Gene3D" id="3.40.1110.10">
    <property type="entry name" value="Calcium-transporting ATPase, cytoplasmic domain N"/>
    <property type="match status" value="1"/>
</dbReference>
<dbReference type="InterPro" id="IPR036163">
    <property type="entry name" value="HMA_dom_sf"/>
</dbReference>
<dbReference type="Gene3D" id="3.30.70.100">
    <property type="match status" value="1"/>
</dbReference>
<dbReference type="InterPro" id="IPR018303">
    <property type="entry name" value="ATPase_P-typ_P_site"/>
</dbReference>
<dbReference type="CDD" id="cd07545">
    <property type="entry name" value="P-type_ATPase_Cd-like"/>
    <property type="match status" value="1"/>
</dbReference>
<evidence type="ECO:0000256" key="13">
    <source>
        <dbReference type="ARBA" id="ARBA00023065"/>
    </source>
</evidence>
<dbReference type="Gene3D" id="2.70.150.10">
    <property type="entry name" value="Calcium-transporting ATPase, cytoplasmic transduction domain A"/>
    <property type="match status" value="1"/>
</dbReference>
<dbReference type="SFLD" id="SFLDG00002">
    <property type="entry name" value="C1.7:_P-type_atpase_like"/>
    <property type="match status" value="1"/>
</dbReference>
<evidence type="ECO:0000313" key="20">
    <source>
        <dbReference type="Proteomes" id="UP001500740"/>
    </source>
</evidence>
<evidence type="ECO:0000256" key="11">
    <source>
        <dbReference type="ARBA" id="ARBA00022967"/>
    </source>
</evidence>
<evidence type="ECO:0000256" key="8">
    <source>
        <dbReference type="ARBA" id="ARBA00022723"/>
    </source>
</evidence>
<evidence type="ECO:0000256" key="7">
    <source>
        <dbReference type="ARBA" id="ARBA00022692"/>
    </source>
</evidence>
<dbReference type="InterPro" id="IPR059000">
    <property type="entry name" value="ATPase_P-type_domA"/>
</dbReference>
<feature type="transmembrane region" description="Helical" evidence="17">
    <location>
        <begin position="84"/>
        <end position="101"/>
    </location>
</feature>
<dbReference type="SUPFAM" id="SSF55008">
    <property type="entry name" value="HMA, heavy metal-associated domain"/>
    <property type="match status" value="1"/>
</dbReference>
<comment type="catalytic activity">
    <reaction evidence="16">
        <text>Cd(2+)(in) + ATP + H2O = Cd(2+)(out) + ADP + phosphate + H(+)</text>
        <dbReference type="Rhea" id="RHEA:12132"/>
        <dbReference type="ChEBI" id="CHEBI:15377"/>
        <dbReference type="ChEBI" id="CHEBI:15378"/>
        <dbReference type="ChEBI" id="CHEBI:30616"/>
        <dbReference type="ChEBI" id="CHEBI:43474"/>
        <dbReference type="ChEBI" id="CHEBI:48775"/>
        <dbReference type="ChEBI" id="CHEBI:456216"/>
        <dbReference type="EC" id="7.2.2.21"/>
    </reaction>
</comment>
<dbReference type="InterPro" id="IPR036412">
    <property type="entry name" value="HAD-like_sf"/>
</dbReference>
<keyword evidence="9 17" id="KW-0547">Nucleotide-binding</keyword>
<keyword evidence="14 17" id="KW-0472">Membrane</keyword>
<dbReference type="InterPro" id="IPR008250">
    <property type="entry name" value="ATPase_P-typ_transduc_dom_A_sf"/>
</dbReference>
<proteinExistence type="inferred from homology"/>
<evidence type="ECO:0000256" key="16">
    <source>
        <dbReference type="ARBA" id="ARBA00049338"/>
    </source>
</evidence>
<dbReference type="InterPro" id="IPR017969">
    <property type="entry name" value="Heavy-metal-associated_CS"/>
</dbReference>
<sequence length="699" mass="76328">MHQETYYVKGMSCTSCAQTFENNVKDLNAVADAKVNFGASKITVYGDATVEQLKKAGAFENLSISKQYSHKEQPPKLNTIKSNWHIIVSAILLMIGIYLLFQLGDNHPITTGMFLSSIAIGGYQLLNIGVRNLFKLRFDMKTLMTIAVIGAAIIGEWVEGAVVVILFAISEALERYSIDRARSSIQSLMEVAPNTARVIRDQRIVEIDVSDLQIEDTVIIKPGEKIPVDAHILKGESSINQAAITGESVPVFKSKDDEVFAGTLNEEGYLEVNVQKLAKDTTLAKIIHLVEEAQNDQAPAQQFIDRFAAYYTPLIMLVALGVATIPPFIFGLSFETWIYQGLAVLVVGCPCALVISTPVAIVTAIGSAARNGVLIKGGAYLEALGQIKTIAFDKTGTVTEGKPVVQHYHLFDENLSAEQFFQKAQALEVMSQHPLAKAVTDYTEDWFNIPNDLEVEDFQSITGKGVTGYINGDEYKIGSPSMFNDLTTEEQALIHEARQTGHTVILMSQNNRILGLISIADAVRSMASDMIQQLDKLSLRRTVLLTGDHEETAKSISNQVGIKQYLSQLLPKDKQMKVKELQEHYGQVAMVGDGVNDAPALATADVGIAMGSAGTDTALETADIALMGDDLTKLPYTVRLSRRALNIIKQNIIFALSTKALALLLVIPGWLTLWIAILADMGATLLVTLNALRLVKLKE</sequence>
<dbReference type="NCBIfam" id="TIGR01511">
    <property type="entry name" value="ATPase-IB1_Cu"/>
    <property type="match status" value="1"/>
</dbReference>
<dbReference type="InterPro" id="IPR027256">
    <property type="entry name" value="P-typ_ATPase_IB"/>
</dbReference>
<evidence type="ECO:0000313" key="19">
    <source>
        <dbReference type="EMBL" id="GAA0452437.1"/>
    </source>
</evidence>
<feature type="transmembrane region" description="Helical" evidence="17">
    <location>
        <begin position="113"/>
        <end position="134"/>
    </location>
</feature>
<dbReference type="PANTHER" id="PTHR48085:SF5">
    <property type="entry name" value="CADMIUM_ZINC-TRANSPORTING ATPASE HMA4-RELATED"/>
    <property type="match status" value="1"/>
</dbReference>
<feature type="transmembrane region" description="Helical" evidence="17">
    <location>
        <begin position="308"/>
        <end position="330"/>
    </location>
</feature>
<evidence type="ECO:0000256" key="3">
    <source>
        <dbReference type="ARBA" id="ARBA00022448"/>
    </source>
</evidence>
<organism evidence="19 20">
    <name type="scientific">Alkalibacillus silvisoli</name>
    <dbReference type="NCBI Taxonomy" id="392823"/>
    <lineage>
        <taxon>Bacteria</taxon>
        <taxon>Bacillati</taxon>
        <taxon>Bacillota</taxon>
        <taxon>Bacilli</taxon>
        <taxon>Bacillales</taxon>
        <taxon>Bacillaceae</taxon>
        <taxon>Alkalibacillus</taxon>
    </lineage>
</organism>
<evidence type="ECO:0000256" key="15">
    <source>
        <dbReference type="ARBA" id="ARBA00039103"/>
    </source>
</evidence>
<dbReference type="CDD" id="cd00371">
    <property type="entry name" value="HMA"/>
    <property type="match status" value="1"/>
</dbReference>
<evidence type="ECO:0000259" key="18">
    <source>
        <dbReference type="PROSITE" id="PS50846"/>
    </source>
</evidence>
<comment type="similarity">
    <text evidence="2 17">Belongs to the cation transport ATPase (P-type) (TC 3.A.3) family. Type IB subfamily.</text>
</comment>
<keyword evidence="8 17" id="KW-0479">Metal-binding</keyword>
<dbReference type="InterPro" id="IPR044492">
    <property type="entry name" value="P_typ_ATPase_HD_dom"/>
</dbReference>
<dbReference type="PROSITE" id="PS50846">
    <property type="entry name" value="HMA_2"/>
    <property type="match status" value="1"/>
</dbReference>
<dbReference type="SUPFAM" id="SSF81665">
    <property type="entry name" value="Calcium ATPase, transmembrane domain M"/>
    <property type="match status" value="1"/>
</dbReference>
<dbReference type="SUPFAM" id="SSF81653">
    <property type="entry name" value="Calcium ATPase, transduction domain A"/>
    <property type="match status" value="1"/>
</dbReference>
<evidence type="ECO:0000256" key="5">
    <source>
        <dbReference type="ARBA" id="ARBA00022539"/>
    </source>
</evidence>
<dbReference type="PROSITE" id="PS01047">
    <property type="entry name" value="HMA_1"/>
    <property type="match status" value="1"/>
</dbReference>
<dbReference type="Pfam" id="PF00122">
    <property type="entry name" value="E1-E2_ATPase"/>
    <property type="match status" value="1"/>
</dbReference>
<dbReference type="PRINTS" id="PR00941">
    <property type="entry name" value="CDATPASE"/>
</dbReference>
<dbReference type="NCBIfam" id="TIGR01512">
    <property type="entry name" value="ATPase-IB2_Cd"/>
    <property type="match status" value="1"/>
</dbReference>
<feature type="transmembrane region" description="Helical" evidence="17">
    <location>
        <begin position="647"/>
        <end position="667"/>
    </location>
</feature>
<evidence type="ECO:0000256" key="12">
    <source>
        <dbReference type="ARBA" id="ARBA00022989"/>
    </source>
</evidence>
<reference evidence="19 20" key="1">
    <citation type="journal article" date="2019" name="Int. J. Syst. Evol. Microbiol.">
        <title>The Global Catalogue of Microorganisms (GCM) 10K type strain sequencing project: providing services to taxonomists for standard genome sequencing and annotation.</title>
        <authorList>
            <consortium name="The Broad Institute Genomics Platform"/>
            <consortium name="The Broad Institute Genome Sequencing Center for Infectious Disease"/>
            <person name="Wu L."/>
            <person name="Ma J."/>
        </authorList>
    </citation>
    <scope>NUCLEOTIDE SEQUENCE [LARGE SCALE GENOMIC DNA]</scope>
    <source>
        <strain evidence="19 20">JCM 14193</strain>
    </source>
</reference>
<evidence type="ECO:0000256" key="1">
    <source>
        <dbReference type="ARBA" id="ARBA00004651"/>
    </source>
</evidence>
<keyword evidence="20" id="KW-1185">Reference proteome</keyword>
<dbReference type="EMBL" id="BAAACZ010000003">
    <property type="protein sequence ID" value="GAA0452437.1"/>
    <property type="molecule type" value="Genomic_DNA"/>
</dbReference>
<gene>
    <name evidence="19" type="ORF">GCM10008935_03850</name>
</gene>
<dbReference type="PROSITE" id="PS00154">
    <property type="entry name" value="ATPASE_E1_E2"/>
    <property type="match status" value="1"/>
</dbReference>
<keyword evidence="13" id="KW-0406">Ion transport</keyword>
<dbReference type="EC" id="7.2.2.21" evidence="15"/>
<keyword evidence="11" id="KW-1278">Translocase</keyword>
<dbReference type="NCBIfam" id="TIGR01525">
    <property type="entry name" value="ATPase-IB_hvy"/>
    <property type="match status" value="1"/>
</dbReference>
<dbReference type="InterPro" id="IPR006121">
    <property type="entry name" value="HMA_dom"/>
</dbReference>
<keyword evidence="12 17" id="KW-1133">Transmembrane helix</keyword>
<evidence type="ECO:0000256" key="9">
    <source>
        <dbReference type="ARBA" id="ARBA00022741"/>
    </source>
</evidence>
<dbReference type="InterPro" id="IPR023299">
    <property type="entry name" value="ATPase_P-typ_cyto_dom_N"/>
</dbReference>
<dbReference type="Pfam" id="PF00702">
    <property type="entry name" value="Hydrolase"/>
    <property type="match status" value="1"/>
</dbReference>
<comment type="caution">
    <text evidence="19">The sequence shown here is derived from an EMBL/GenBank/DDBJ whole genome shotgun (WGS) entry which is preliminary data.</text>
</comment>
<dbReference type="InterPro" id="IPR051014">
    <property type="entry name" value="Cation_Transport_ATPase_IB"/>
</dbReference>
<dbReference type="SFLD" id="SFLDF00027">
    <property type="entry name" value="p-type_atpase"/>
    <property type="match status" value="1"/>
</dbReference>
<dbReference type="SFLD" id="SFLDS00003">
    <property type="entry name" value="Haloacid_Dehalogenase"/>
    <property type="match status" value="1"/>
</dbReference>
<dbReference type="InterPro" id="IPR001757">
    <property type="entry name" value="P_typ_ATPase"/>
</dbReference>
<keyword evidence="5" id="KW-0104">Cadmium</keyword>
<dbReference type="NCBIfam" id="TIGR01494">
    <property type="entry name" value="ATPase_P-type"/>
    <property type="match status" value="1"/>
</dbReference>
<evidence type="ECO:0000256" key="2">
    <source>
        <dbReference type="ARBA" id="ARBA00006024"/>
    </source>
</evidence>
<comment type="subcellular location">
    <subcellularLocation>
        <location evidence="1">Cell membrane</location>
        <topology evidence="1">Multi-pass membrane protein</topology>
    </subcellularLocation>
</comment>
<feature type="transmembrane region" description="Helical" evidence="17">
    <location>
        <begin position="342"/>
        <end position="366"/>
    </location>
</feature>
<dbReference type="Pfam" id="PF00403">
    <property type="entry name" value="HMA"/>
    <property type="match status" value="1"/>
</dbReference>
<name>A0ABN0ZMY8_9BACI</name>